<evidence type="ECO:0000256" key="1">
    <source>
        <dbReference type="ARBA" id="ARBA00008005"/>
    </source>
</evidence>
<feature type="domain" description="Tail sheath protein C-terminal" evidence="3">
    <location>
        <begin position="321"/>
        <end position="420"/>
    </location>
</feature>
<keyword evidence="5" id="KW-1185">Reference proteome</keyword>
<comment type="similarity">
    <text evidence="1">Belongs to the myoviridae tail sheath protein family.</text>
</comment>
<dbReference type="Pfam" id="PF17482">
    <property type="entry name" value="Phage_sheath_1C"/>
    <property type="match status" value="1"/>
</dbReference>
<proteinExistence type="inferred from homology"/>
<accession>A0A1A9WVX3</accession>
<evidence type="ECO:0000259" key="3">
    <source>
        <dbReference type="Pfam" id="PF17482"/>
    </source>
</evidence>
<feature type="domain" description="Tail sheath protein subtilisin-like" evidence="2">
    <location>
        <begin position="228"/>
        <end position="311"/>
    </location>
</feature>
<dbReference type="VEuPathDB" id="VectorBase:GBRI034452"/>
<dbReference type="STRING" id="37001.A0A1A9WVX3"/>
<evidence type="ECO:0000313" key="4">
    <source>
        <dbReference type="EnsemblMetazoa" id="GBRI034452-PA"/>
    </source>
</evidence>
<sequence length="430" mass="46066">MSIDAAIPTPIYKPGYYFGFNTTLASRALDTNDQKLVILAQRTTRPDTDTLTPVNVFSDEDAARLFGRGSQAHRMARAAIRANDTLQLSVVGIPDSEAGVAATGTLVLKGSASGTGQVRVNVCGETVAIAVASGDSAGALMLSLVEAINTLDVLPVTASLADIPPPSSGGKSPGKQLVLTARNKGACDWRGRHGQRAGHTLVISPYASKTALTTLAAWLDKVSGPLEQRITMGWYHGSMLPNGELAAIYAAIIASESDPARPLNTLALPGADITPQDKWPGRSEQENALAKGLTPFEVNGSQVQIVRAVSTYVKNSMGVTDRSLMDITILRSLDYVRLACRARITQCFPREKLNDIRLQRIRSELLDVLYALEQLEIVENVDAHKDQLTVTRSRQDDSRADDSIPAAVVCGLHVFAATIYLLSGGQQHRD</sequence>
<dbReference type="AlphaFoldDB" id="A0A1A9WVX3"/>
<reference evidence="5" key="1">
    <citation type="submission" date="2014-03" db="EMBL/GenBank/DDBJ databases">
        <authorList>
            <person name="Aksoy S."/>
            <person name="Warren W."/>
            <person name="Wilson R.K."/>
        </authorList>
    </citation>
    <scope>NUCLEOTIDE SEQUENCE [LARGE SCALE GENOMIC DNA]</scope>
    <source>
        <strain evidence="5">IAEA</strain>
    </source>
</reference>
<evidence type="ECO:0000313" key="5">
    <source>
        <dbReference type="Proteomes" id="UP000091820"/>
    </source>
</evidence>
<evidence type="ECO:0000259" key="2">
    <source>
        <dbReference type="Pfam" id="PF04984"/>
    </source>
</evidence>
<organism evidence="4 5">
    <name type="scientific">Glossina brevipalpis</name>
    <dbReference type="NCBI Taxonomy" id="37001"/>
    <lineage>
        <taxon>Eukaryota</taxon>
        <taxon>Metazoa</taxon>
        <taxon>Ecdysozoa</taxon>
        <taxon>Arthropoda</taxon>
        <taxon>Hexapoda</taxon>
        <taxon>Insecta</taxon>
        <taxon>Pterygota</taxon>
        <taxon>Neoptera</taxon>
        <taxon>Endopterygota</taxon>
        <taxon>Diptera</taxon>
        <taxon>Brachycera</taxon>
        <taxon>Muscomorpha</taxon>
        <taxon>Hippoboscoidea</taxon>
        <taxon>Glossinidae</taxon>
        <taxon>Glossina</taxon>
    </lineage>
</organism>
<reference evidence="4" key="2">
    <citation type="submission" date="2020-05" db="UniProtKB">
        <authorList>
            <consortium name="EnsemblMetazoa"/>
        </authorList>
    </citation>
    <scope>IDENTIFICATION</scope>
    <source>
        <strain evidence="4">IAEA</strain>
    </source>
</reference>
<dbReference type="EnsemblMetazoa" id="GBRI034452-RA">
    <property type="protein sequence ID" value="GBRI034452-PA"/>
    <property type="gene ID" value="GBRI034452"/>
</dbReference>
<name>A0A1A9WVX3_9MUSC</name>
<protein>
    <submittedName>
        <fullName evidence="4">Phage_sheath_1C domain-containing protein</fullName>
    </submittedName>
</protein>
<dbReference type="InterPro" id="IPR020287">
    <property type="entry name" value="Tail_sheath_C"/>
</dbReference>
<dbReference type="Pfam" id="PF04984">
    <property type="entry name" value="Phage_sheath_1"/>
    <property type="match status" value="1"/>
</dbReference>
<dbReference type="Proteomes" id="UP000091820">
    <property type="component" value="Unassembled WGS sequence"/>
</dbReference>
<dbReference type="InterPro" id="IPR035089">
    <property type="entry name" value="Phage_sheath_subtilisin"/>
</dbReference>